<accession>A0A8J2IY52</accession>
<feature type="signal peptide" evidence="1">
    <location>
        <begin position="1"/>
        <end position="31"/>
    </location>
</feature>
<reference evidence="2" key="1">
    <citation type="submission" date="2021-06" db="EMBL/GenBank/DDBJ databases">
        <authorList>
            <person name="Hodson N. C."/>
            <person name="Mongue J. A."/>
            <person name="Jaron S. K."/>
        </authorList>
    </citation>
    <scope>NUCLEOTIDE SEQUENCE</scope>
</reference>
<keyword evidence="3" id="KW-1185">Reference proteome</keyword>
<keyword evidence="1" id="KW-0732">Signal</keyword>
<proteinExistence type="predicted"/>
<dbReference type="OrthoDB" id="8269870at2759"/>
<evidence type="ECO:0000313" key="3">
    <source>
        <dbReference type="Proteomes" id="UP000708208"/>
    </source>
</evidence>
<organism evidence="2 3">
    <name type="scientific">Allacma fusca</name>
    <dbReference type="NCBI Taxonomy" id="39272"/>
    <lineage>
        <taxon>Eukaryota</taxon>
        <taxon>Metazoa</taxon>
        <taxon>Ecdysozoa</taxon>
        <taxon>Arthropoda</taxon>
        <taxon>Hexapoda</taxon>
        <taxon>Collembola</taxon>
        <taxon>Symphypleona</taxon>
        <taxon>Sminthuridae</taxon>
        <taxon>Allacma</taxon>
    </lineage>
</organism>
<comment type="caution">
    <text evidence="2">The sequence shown here is derived from an EMBL/GenBank/DDBJ whole genome shotgun (WGS) entry which is preliminary data.</text>
</comment>
<sequence length="188" mass="21049">MLIMELKAGNLLQCTVCMLTILSVLLSGSDSGSLKFLTWGEKCSPGENLKPSDECDLSKGLLCQQYTQGTYCGCKIGSSLTWDKESGECRRRVANECFYDEMTSEDWKELPFNHKCHERAECVKVNWTAITGRKNNDDKHICQCQGGYVASKDFSECVNINRTPSVASQMDMGFLICVVSVVLWRICI</sequence>
<dbReference type="EMBL" id="CAJVCH010000648">
    <property type="protein sequence ID" value="CAG7633332.1"/>
    <property type="molecule type" value="Genomic_DNA"/>
</dbReference>
<evidence type="ECO:0000313" key="2">
    <source>
        <dbReference type="EMBL" id="CAG7633332.1"/>
    </source>
</evidence>
<gene>
    <name evidence="2" type="ORF">AFUS01_LOCUS178</name>
</gene>
<name>A0A8J2IY52_9HEXA</name>
<evidence type="ECO:0000256" key="1">
    <source>
        <dbReference type="SAM" id="SignalP"/>
    </source>
</evidence>
<dbReference type="Proteomes" id="UP000708208">
    <property type="component" value="Unassembled WGS sequence"/>
</dbReference>
<dbReference type="AlphaFoldDB" id="A0A8J2IY52"/>
<protein>
    <submittedName>
        <fullName evidence="2">Uncharacterized protein</fullName>
    </submittedName>
</protein>
<feature type="chain" id="PRO_5035298309" evidence="1">
    <location>
        <begin position="32"/>
        <end position="188"/>
    </location>
</feature>